<evidence type="ECO:0000313" key="1">
    <source>
        <dbReference type="EMBL" id="QIW87712.1"/>
    </source>
</evidence>
<reference evidence="1 2" key="1">
    <citation type="submission" date="2020-03" db="EMBL/GenBank/DDBJ databases">
        <authorList>
            <person name="Holtappels D."/>
            <person name="Bomans J.P.J."/>
            <person name="Lavigne R."/>
            <person name="Wagemans J."/>
        </authorList>
    </citation>
    <scope>NUCLEOTIDE SEQUENCE [LARGE SCALE GENOMIC DNA]</scope>
    <source>
        <strain evidence="1 2">OLIVR5</strain>
    </source>
</reference>
<dbReference type="Proteomes" id="UP000671873">
    <property type="component" value="Segment"/>
</dbReference>
<gene>
    <name evidence="1" type="ORF">Ab1vBOLIVR5_gp64c</name>
</gene>
<proteinExistence type="predicted"/>
<sequence>MQVKIATVETENLSQLQQAIVNIAANDKAVKSATEISFYSNNFMPHVGILERFEIGFTLNRNKITVELEESRKWEIVDIIYEEIMGDIDPDLTFSEFVQKYL</sequence>
<name>A0A858MSJ0_9CAUD</name>
<accession>A0A858MSJ0</accession>
<evidence type="ECO:0000313" key="2">
    <source>
        <dbReference type="Proteomes" id="UP000671873"/>
    </source>
</evidence>
<dbReference type="EMBL" id="MT234342">
    <property type="protein sequence ID" value="QIW87712.1"/>
    <property type="molecule type" value="Genomic_DNA"/>
</dbReference>
<organism evidence="1 2">
    <name type="scientific">Agrobacterium phage OLIVR5</name>
    <dbReference type="NCBI Taxonomy" id="2723773"/>
    <lineage>
        <taxon>Viruses</taxon>
        <taxon>Duplodnaviria</taxon>
        <taxon>Heunggongvirae</taxon>
        <taxon>Uroviricota</taxon>
        <taxon>Caudoviricetes</taxon>
        <taxon>Pootjesviridae</taxon>
        <taxon>Heverleevirus</taxon>
        <taxon>Heverleevirus OLIVR5</taxon>
    </lineage>
</organism>
<keyword evidence="2" id="KW-1185">Reference proteome</keyword>
<protein>
    <submittedName>
        <fullName evidence="1">Uncharacterized protein</fullName>
    </submittedName>
</protein>